<reference evidence="1" key="1">
    <citation type="submission" date="2020-10" db="EMBL/GenBank/DDBJ databases">
        <authorList>
            <person name="Muller C M."/>
        </authorList>
    </citation>
    <scope>NUCLEOTIDE SEQUENCE</scope>
    <source>
        <strain evidence="1">THUN-12</strain>
    </source>
</reference>
<dbReference type="EMBL" id="CAJHIT010000008">
    <property type="protein sequence ID" value="CAD6504264.1"/>
    <property type="molecule type" value="Genomic_DNA"/>
</dbReference>
<dbReference type="AlphaFoldDB" id="A0A9W4GG46"/>
<accession>A0A9W4GG46</accession>
<sequence>MYPLHERKNRQIELSS</sequence>
<name>A0A9W4GG46_BLUGR</name>
<proteinExistence type="predicted"/>
<gene>
    <name evidence="1" type="ORF">BGTH12_LOCUS5622</name>
</gene>
<protein>
    <submittedName>
        <fullName evidence="1">BgTH12-05997</fullName>
    </submittedName>
</protein>
<evidence type="ECO:0000313" key="2">
    <source>
        <dbReference type="Proteomes" id="UP000683417"/>
    </source>
</evidence>
<comment type="caution">
    <text evidence="1">The sequence shown here is derived from an EMBL/GenBank/DDBJ whole genome shotgun (WGS) entry which is preliminary data.</text>
</comment>
<dbReference type="Proteomes" id="UP000683417">
    <property type="component" value="Unassembled WGS sequence"/>
</dbReference>
<evidence type="ECO:0000313" key="1">
    <source>
        <dbReference type="EMBL" id="CAD6504264.1"/>
    </source>
</evidence>
<organism evidence="1 2">
    <name type="scientific">Blumeria graminis f. sp. triticale</name>
    <dbReference type="NCBI Taxonomy" id="1689686"/>
    <lineage>
        <taxon>Eukaryota</taxon>
        <taxon>Fungi</taxon>
        <taxon>Dikarya</taxon>
        <taxon>Ascomycota</taxon>
        <taxon>Pezizomycotina</taxon>
        <taxon>Leotiomycetes</taxon>
        <taxon>Erysiphales</taxon>
        <taxon>Erysiphaceae</taxon>
        <taxon>Blumeria</taxon>
    </lineage>
</organism>